<organism evidence="1 2">
    <name type="scientific">Larimichthys crocea</name>
    <name type="common">Large yellow croaker</name>
    <name type="synonym">Pseudosciaena crocea</name>
    <dbReference type="NCBI Taxonomy" id="215358"/>
    <lineage>
        <taxon>Eukaryota</taxon>
        <taxon>Metazoa</taxon>
        <taxon>Chordata</taxon>
        <taxon>Craniata</taxon>
        <taxon>Vertebrata</taxon>
        <taxon>Euteleostomi</taxon>
        <taxon>Actinopterygii</taxon>
        <taxon>Neopterygii</taxon>
        <taxon>Teleostei</taxon>
        <taxon>Neoteleostei</taxon>
        <taxon>Acanthomorphata</taxon>
        <taxon>Eupercaria</taxon>
        <taxon>Sciaenidae</taxon>
        <taxon>Larimichthys</taxon>
    </lineage>
</organism>
<comment type="caution">
    <text evidence="1">The sequence shown here is derived from an EMBL/GenBank/DDBJ whole genome shotgun (WGS) entry which is preliminary data.</text>
</comment>
<sequence length="496" mass="54322">MEACLCKEDHDTHWADWSHVTRADPEAARLSLRKMAGSRCPSRVRFSAFVAFFSALFAAGSSTAQVPLVMWSSDGLPPLASPAAGHITSKDQLTAYLNSAFGSGPHTVLLFLQDKLSKDDFTVFGGVFGNKQDSAFQNLEAALQSSSSSVTLPALEWSGLLRRPGFAARETRRLASARGRRHSVTPQRQQRLSAICCSSVSLIVTSKASVLLRTREKNLHKSCKEVLRDNDEIIGKVLDIMKAKNVPYTAIYTGLQPSRVISETSMSNQAVGRSLLQEVTADVKAPIMFNSTGGPCIMLWAQNLNVSLSRTSAFIDLAAQTPTLTGSVCNGSHSQLVLNYASGFVLSFAMTRRLYPVSARYWFTLDSVQLQSSGLTASFIGSRNIYAPAEYSFHCQSVKSFQEALLVPNNTNQNTSQWRLNFIDFQIQGFGLANGTNFSYASDCAGFFTAGIWMGLLTSLLMLFIFVYGLHMIMQLNTMDRFDDPKGPSISVPQSE</sequence>
<reference evidence="1" key="1">
    <citation type="submission" date="2018-11" db="EMBL/GenBank/DDBJ databases">
        <title>The sequence and de novo assembly of Larimichthys crocea genome using PacBio and Hi-C technologies.</title>
        <authorList>
            <person name="Xu P."/>
            <person name="Chen B."/>
            <person name="Zhou Z."/>
            <person name="Ke Q."/>
            <person name="Wu Y."/>
            <person name="Bai H."/>
            <person name="Pu F."/>
        </authorList>
    </citation>
    <scope>NUCLEOTIDE SEQUENCE</scope>
    <source>
        <tissue evidence="1">Muscle</tissue>
    </source>
</reference>
<protein>
    <submittedName>
        <fullName evidence="1">Uncharacterized protein</fullName>
    </submittedName>
</protein>
<gene>
    <name evidence="1" type="ORF">E3U43_014046</name>
</gene>
<name>A0ACD3RBE3_LARCR</name>
<proteinExistence type="predicted"/>
<dbReference type="EMBL" id="CM011681">
    <property type="protein sequence ID" value="TMS16753.1"/>
    <property type="molecule type" value="Genomic_DNA"/>
</dbReference>
<accession>A0ACD3RBE3</accession>
<keyword evidence="2" id="KW-1185">Reference proteome</keyword>
<evidence type="ECO:0000313" key="2">
    <source>
        <dbReference type="Proteomes" id="UP000793456"/>
    </source>
</evidence>
<dbReference type="Proteomes" id="UP000793456">
    <property type="component" value="Chromosome VIII"/>
</dbReference>
<evidence type="ECO:0000313" key="1">
    <source>
        <dbReference type="EMBL" id="TMS16753.1"/>
    </source>
</evidence>